<dbReference type="InterPro" id="IPR039425">
    <property type="entry name" value="RNA_pol_sigma-70-like"/>
</dbReference>
<sequence>MAAICTVNMASIDHMYQEHRSWLSLFIQRRLSCPETTADLVQDTYLRLLVRGKLPEQKDSRRYLTHIAKGLVIDLYRRRNIEAAYLELLEQEPDKTSGSPESQLIVVEALVEVDALLHRLPNKARQALLMRQLEGMSYKQIALELDVSISSVEKYVAKALQGCLLIALEEQN</sequence>
<name>A0A2N8ZLN0_9VIBR</name>
<dbReference type="RefSeq" id="WP_102524967.1">
    <property type="nucleotide sequence ID" value="NZ_LT960612.1"/>
</dbReference>
<evidence type="ECO:0000313" key="8">
    <source>
        <dbReference type="Proteomes" id="UP000235828"/>
    </source>
</evidence>
<keyword evidence="3" id="KW-0731">Sigma factor</keyword>
<dbReference type="Pfam" id="PF08281">
    <property type="entry name" value="Sigma70_r4_2"/>
    <property type="match status" value="1"/>
</dbReference>
<feature type="domain" description="RNA polymerase sigma-70 region 2" evidence="5">
    <location>
        <begin position="15"/>
        <end position="80"/>
    </location>
</feature>
<keyword evidence="4" id="KW-0804">Transcription</keyword>
<dbReference type="GO" id="GO:0003677">
    <property type="term" value="F:DNA binding"/>
    <property type="evidence" value="ECO:0007669"/>
    <property type="project" value="InterPro"/>
</dbReference>
<proteinExistence type="inferred from homology"/>
<dbReference type="Pfam" id="PF04542">
    <property type="entry name" value="Sigma70_r2"/>
    <property type="match status" value="1"/>
</dbReference>
<dbReference type="Gene3D" id="1.10.10.10">
    <property type="entry name" value="Winged helix-like DNA-binding domain superfamily/Winged helix DNA-binding domain"/>
    <property type="match status" value="1"/>
</dbReference>
<dbReference type="InterPro" id="IPR013249">
    <property type="entry name" value="RNA_pol_sigma70_r4_t2"/>
</dbReference>
<dbReference type="PANTHER" id="PTHR43133">
    <property type="entry name" value="RNA POLYMERASE ECF-TYPE SIGMA FACTO"/>
    <property type="match status" value="1"/>
</dbReference>
<evidence type="ECO:0000256" key="2">
    <source>
        <dbReference type="ARBA" id="ARBA00023015"/>
    </source>
</evidence>
<evidence type="ECO:0000313" key="7">
    <source>
        <dbReference type="EMBL" id="SON52805.1"/>
    </source>
</evidence>
<keyword evidence="2" id="KW-0805">Transcription regulation</keyword>
<organism evidence="7 8">
    <name type="scientific">Vibrio tapetis subsp. tapetis</name>
    <dbReference type="NCBI Taxonomy" id="1671868"/>
    <lineage>
        <taxon>Bacteria</taxon>
        <taxon>Pseudomonadati</taxon>
        <taxon>Pseudomonadota</taxon>
        <taxon>Gammaproteobacteria</taxon>
        <taxon>Vibrionales</taxon>
        <taxon>Vibrionaceae</taxon>
        <taxon>Vibrio</taxon>
    </lineage>
</organism>
<protein>
    <submittedName>
        <fullName evidence="7">RNA polymerase, sigma 19 factor KpLE2 phage-like element</fullName>
    </submittedName>
</protein>
<reference evidence="7 8" key="1">
    <citation type="submission" date="2017-10" db="EMBL/GenBank/DDBJ databases">
        <authorList>
            <person name="Banno H."/>
            <person name="Chua N.-H."/>
        </authorList>
    </citation>
    <scope>NUCLEOTIDE SEQUENCE [LARGE SCALE GENOMIC DNA]</scope>
    <source>
        <strain evidence="7">Vibrio tapetis CECT4600</strain>
    </source>
</reference>
<evidence type="ECO:0000259" key="5">
    <source>
        <dbReference type="Pfam" id="PF04542"/>
    </source>
</evidence>
<evidence type="ECO:0000256" key="4">
    <source>
        <dbReference type="ARBA" id="ARBA00023163"/>
    </source>
</evidence>
<dbReference type="PANTHER" id="PTHR43133:SF63">
    <property type="entry name" value="RNA POLYMERASE SIGMA FACTOR FECI-RELATED"/>
    <property type="match status" value="1"/>
</dbReference>
<dbReference type="OrthoDB" id="9797134at2"/>
<dbReference type="AlphaFoldDB" id="A0A2N8ZLN0"/>
<keyword evidence="8" id="KW-1185">Reference proteome</keyword>
<dbReference type="EMBL" id="LT960612">
    <property type="protein sequence ID" value="SON52805.1"/>
    <property type="molecule type" value="Genomic_DNA"/>
</dbReference>
<feature type="domain" description="RNA polymerase sigma factor 70 region 4 type 2" evidence="6">
    <location>
        <begin position="111"/>
        <end position="161"/>
    </location>
</feature>
<dbReference type="SUPFAM" id="SSF88659">
    <property type="entry name" value="Sigma3 and sigma4 domains of RNA polymerase sigma factors"/>
    <property type="match status" value="1"/>
</dbReference>
<accession>A0A2N8ZLN0</accession>
<dbReference type="GO" id="GO:0016987">
    <property type="term" value="F:sigma factor activity"/>
    <property type="evidence" value="ECO:0007669"/>
    <property type="project" value="UniProtKB-KW"/>
</dbReference>
<dbReference type="GO" id="GO:0006352">
    <property type="term" value="P:DNA-templated transcription initiation"/>
    <property type="evidence" value="ECO:0007669"/>
    <property type="project" value="InterPro"/>
</dbReference>
<dbReference type="InterPro" id="IPR013325">
    <property type="entry name" value="RNA_pol_sigma_r2"/>
</dbReference>
<evidence type="ECO:0000256" key="1">
    <source>
        <dbReference type="ARBA" id="ARBA00010641"/>
    </source>
</evidence>
<dbReference type="InterPro" id="IPR014284">
    <property type="entry name" value="RNA_pol_sigma-70_dom"/>
</dbReference>
<gene>
    <name evidence="7" type="primary">fecI</name>
    <name evidence="7" type="ORF">VTAP4600_B1194</name>
</gene>
<comment type="similarity">
    <text evidence="1">Belongs to the sigma-70 factor family. ECF subfamily.</text>
</comment>
<dbReference type="Proteomes" id="UP000235828">
    <property type="component" value="Chromosome B"/>
</dbReference>
<dbReference type="NCBIfam" id="TIGR02937">
    <property type="entry name" value="sigma70-ECF"/>
    <property type="match status" value="1"/>
</dbReference>
<dbReference type="KEGG" id="vta:B1194"/>
<evidence type="ECO:0000256" key="3">
    <source>
        <dbReference type="ARBA" id="ARBA00023082"/>
    </source>
</evidence>
<dbReference type="InterPro" id="IPR036388">
    <property type="entry name" value="WH-like_DNA-bd_sf"/>
</dbReference>
<evidence type="ECO:0000259" key="6">
    <source>
        <dbReference type="Pfam" id="PF08281"/>
    </source>
</evidence>
<dbReference type="InterPro" id="IPR013324">
    <property type="entry name" value="RNA_pol_sigma_r3/r4-like"/>
</dbReference>
<dbReference type="Gene3D" id="1.10.1740.10">
    <property type="match status" value="1"/>
</dbReference>
<dbReference type="CDD" id="cd06171">
    <property type="entry name" value="Sigma70_r4"/>
    <property type="match status" value="1"/>
</dbReference>
<dbReference type="SUPFAM" id="SSF88946">
    <property type="entry name" value="Sigma2 domain of RNA polymerase sigma factors"/>
    <property type="match status" value="1"/>
</dbReference>
<dbReference type="InterPro" id="IPR007627">
    <property type="entry name" value="RNA_pol_sigma70_r2"/>
</dbReference>